<dbReference type="GeneID" id="61101720"/>
<reference evidence="3 4" key="1">
    <citation type="submission" date="2019-04" db="EMBL/GenBank/DDBJ databases">
        <title>A pseudo-fructophilic Leuconostoc citreum strain F192-5 isolated from peel of satsuma mandarin: the first report for isolation and characterization of strain-dependent fructophilic-like characteristics.</title>
        <authorList>
            <person name="Maeno S."/>
            <person name="Tanizawa Y."/>
            <person name="Kajikawa A."/>
            <person name="Kanesaki Y."/>
            <person name="Kubota E."/>
            <person name="Arita M."/>
            <person name="Leon D."/>
            <person name="Endo A."/>
        </authorList>
    </citation>
    <scope>NUCLEOTIDE SEQUENCE [LARGE SCALE GENOMIC DNA]</scope>
    <source>
        <strain evidence="3 4">F192-5</strain>
    </source>
</reference>
<protein>
    <submittedName>
        <fullName evidence="3">XRE family transcriptional regulator</fullName>
    </submittedName>
</protein>
<feature type="transmembrane region" description="Helical" evidence="2">
    <location>
        <begin position="116"/>
        <end position="137"/>
    </location>
</feature>
<evidence type="ECO:0000313" key="3">
    <source>
        <dbReference type="EMBL" id="GDZ83345.1"/>
    </source>
</evidence>
<evidence type="ECO:0000256" key="2">
    <source>
        <dbReference type="SAM" id="Phobius"/>
    </source>
</evidence>
<dbReference type="InterPro" id="IPR050400">
    <property type="entry name" value="Bact_Cytoskel_RodZ"/>
</dbReference>
<keyword evidence="2" id="KW-0472">Membrane</keyword>
<dbReference type="OMA" id="SRAHRDN"/>
<organism evidence="3 4">
    <name type="scientific">Leuconostoc citreum</name>
    <dbReference type="NCBI Taxonomy" id="33964"/>
    <lineage>
        <taxon>Bacteria</taxon>
        <taxon>Bacillati</taxon>
        <taxon>Bacillota</taxon>
        <taxon>Bacilli</taxon>
        <taxon>Lactobacillales</taxon>
        <taxon>Lactobacillaceae</taxon>
        <taxon>Leuconostoc</taxon>
    </lineage>
</organism>
<dbReference type="PANTHER" id="PTHR34475">
    <property type="match status" value="1"/>
</dbReference>
<dbReference type="SUPFAM" id="SSF47413">
    <property type="entry name" value="lambda repressor-like DNA-binding domains"/>
    <property type="match status" value="1"/>
</dbReference>
<sequence>MSETLTNQIGEQLKAARLAKNMSLDDVQQITKIQVRYLEAIESNNLSVLPGDFYVRAFIRQYALAMGLNPEDLLGETRPASISRTNDLSRAHRDNDGIVRAGNDTQLSTKSRLSNLLPTIWVILLVVIGLIVVWFALTHLTQGKQQSNDSGNVSVSTSTVPASQSSSTAASSSSQKEKKPAKPALNLGTPEQNTALQTTIYNISGQNNTAHTIKINGQGTGTNVKVTVGQNILFNEMVTTNKSITVPTGTNAVNVQFTNVGNAVMTLDDQKISVINTATPFWNVLINLNK</sequence>
<keyword evidence="2" id="KW-0812">Transmembrane</keyword>
<keyword evidence="2" id="KW-1133">Transmembrane helix</keyword>
<dbReference type="InterPro" id="IPR001387">
    <property type="entry name" value="Cro/C1-type_HTH"/>
</dbReference>
<comment type="caution">
    <text evidence="3">The sequence shown here is derived from an EMBL/GenBank/DDBJ whole genome shotgun (WGS) entry which is preliminary data.</text>
</comment>
<dbReference type="InterPro" id="IPR010982">
    <property type="entry name" value="Lambda_DNA-bd_dom_sf"/>
</dbReference>
<dbReference type="CDD" id="cd00093">
    <property type="entry name" value="HTH_XRE"/>
    <property type="match status" value="1"/>
</dbReference>
<dbReference type="PANTHER" id="PTHR34475:SF1">
    <property type="entry name" value="CYTOSKELETON PROTEIN RODZ"/>
    <property type="match status" value="1"/>
</dbReference>
<dbReference type="Proteomes" id="UP000323274">
    <property type="component" value="Unassembled WGS sequence"/>
</dbReference>
<dbReference type="AlphaFoldDB" id="A0A5A5U0B1"/>
<dbReference type="RefSeq" id="WP_004904929.1">
    <property type="nucleotide sequence ID" value="NZ_BJJW01000002.1"/>
</dbReference>
<proteinExistence type="predicted"/>
<evidence type="ECO:0000256" key="1">
    <source>
        <dbReference type="SAM" id="MobiDB-lite"/>
    </source>
</evidence>
<dbReference type="Pfam" id="PF13413">
    <property type="entry name" value="HTH_25"/>
    <property type="match status" value="1"/>
</dbReference>
<dbReference type="GO" id="GO:0003677">
    <property type="term" value="F:DNA binding"/>
    <property type="evidence" value="ECO:0007669"/>
    <property type="project" value="InterPro"/>
</dbReference>
<gene>
    <name evidence="3" type="ORF">LCIT_05870</name>
</gene>
<dbReference type="EMBL" id="BJJW01000002">
    <property type="protein sequence ID" value="GDZ83345.1"/>
    <property type="molecule type" value="Genomic_DNA"/>
</dbReference>
<feature type="region of interest" description="Disordered" evidence="1">
    <location>
        <begin position="144"/>
        <end position="189"/>
    </location>
</feature>
<accession>A0A5A5U0B1</accession>
<feature type="compositionally biased region" description="Low complexity" evidence="1">
    <location>
        <begin position="153"/>
        <end position="174"/>
    </location>
</feature>
<evidence type="ECO:0000313" key="4">
    <source>
        <dbReference type="Proteomes" id="UP000323274"/>
    </source>
</evidence>
<name>A0A5A5U0B1_LEUCI</name>
<dbReference type="Gene3D" id="1.10.260.40">
    <property type="entry name" value="lambda repressor-like DNA-binding domains"/>
    <property type="match status" value="1"/>
</dbReference>